<organism evidence="1 2">
    <name type="scientific">Morchella conica CCBAS932</name>
    <dbReference type="NCBI Taxonomy" id="1392247"/>
    <lineage>
        <taxon>Eukaryota</taxon>
        <taxon>Fungi</taxon>
        <taxon>Dikarya</taxon>
        <taxon>Ascomycota</taxon>
        <taxon>Pezizomycotina</taxon>
        <taxon>Pezizomycetes</taxon>
        <taxon>Pezizales</taxon>
        <taxon>Morchellaceae</taxon>
        <taxon>Morchella</taxon>
    </lineage>
</organism>
<dbReference type="AlphaFoldDB" id="A0A3N4KL58"/>
<proteinExistence type="predicted"/>
<gene>
    <name evidence="1" type="ORF">P167DRAFT_219465</name>
</gene>
<keyword evidence="2" id="KW-1185">Reference proteome</keyword>
<evidence type="ECO:0000313" key="2">
    <source>
        <dbReference type="Proteomes" id="UP000277580"/>
    </source>
</evidence>
<evidence type="ECO:0000313" key="1">
    <source>
        <dbReference type="EMBL" id="RPB11304.1"/>
    </source>
</evidence>
<reference evidence="1 2" key="1">
    <citation type="journal article" date="2018" name="Nat. Ecol. Evol.">
        <title>Pezizomycetes genomes reveal the molecular basis of ectomycorrhizal truffle lifestyle.</title>
        <authorList>
            <person name="Murat C."/>
            <person name="Payen T."/>
            <person name="Noel B."/>
            <person name="Kuo A."/>
            <person name="Morin E."/>
            <person name="Chen J."/>
            <person name="Kohler A."/>
            <person name="Krizsan K."/>
            <person name="Balestrini R."/>
            <person name="Da Silva C."/>
            <person name="Montanini B."/>
            <person name="Hainaut M."/>
            <person name="Levati E."/>
            <person name="Barry K.W."/>
            <person name="Belfiori B."/>
            <person name="Cichocki N."/>
            <person name="Clum A."/>
            <person name="Dockter R.B."/>
            <person name="Fauchery L."/>
            <person name="Guy J."/>
            <person name="Iotti M."/>
            <person name="Le Tacon F."/>
            <person name="Lindquist E.A."/>
            <person name="Lipzen A."/>
            <person name="Malagnac F."/>
            <person name="Mello A."/>
            <person name="Molinier V."/>
            <person name="Miyauchi S."/>
            <person name="Poulain J."/>
            <person name="Riccioni C."/>
            <person name="Rubini A."/>
            <person name="Sitrit Y."/>
            <person name="Splivallo R."/>
            <person name="Traeger S."/>
            <person name="Wang M."/>
            <person name="Zifcakova L."/>
            <person name="Wipf D."/>
            <person name="Zambonelli A."/>
            <person name="Paolocci F."/>
            <person name="Nowrousian M."/>
            <person name="Ottonello S."/>
            <person name="Baldrian P."/>
            <person name="Spatafora J.W."/>
            <person name="Henrissat B."/>
            <person name="Nagy L.G."/>
            <person name="Aury J.M."/>
            <person name="Wincker P."/>
            <person name="Grigoriev I.V."/>
            <person name="Bonfante P."/>
            <person name="Martin F.M."/>
        </authorList>
    </citation>
    <scope>NUCLEOTIDE SEQUENCE [LARGE SCALE GENOMIC DNA]</scope>
    <source>
        <strain evidence="1 2">CCBAS932</strain>
    </source>
</reference>
<dbReference type="EMBL" id="ML119136">
    <property type="protein sequence ID" value="RPB11304.1"/>
    <property type="molecule type" value="Genomic_DNA"/>
</dbReference>
<dbReference type="Proteomes" id="UP000277580">
    <property type="component" value="Unassembled WGS sequence"/>
</dbReference>
<protein>
    <submittedName>
        <fullName evidence="1">Uncharacterized protein</fullName>
    </submittedName>
</protein>
<accession>A0A3N4KL58</accession>
<dbReference type="InParanoid" id="A0A3N4KL58"/>
<name>A0A3N4KL58_9PEZI</name>
<sequence>MDLQISTRVAVAMLYFASSRPYIAEKSSYFLICWALCIKVAQKNDTAFRPKTFRLPQLTPDKTCFRVCLSCLVRCVLVGNKVIPYMYGSHELFPTQPEPQGFKQALPAYVLFGLSGERCVNISYTYTAGIRAVLSNSIVEEKSHCGRFNRVLVLQMGSSDRY</sequence>